<dbReference type="Proteomes" id="UP000095280">
    <property type="component" value="Unplaced"/>
</dbReference>
<evidence type="ECO:0000313" key="3">
    <source>
        <dbReference type="Proteomes" id="UP000095280"/>
    </source>
</evidence>
<dbReference type="PANTHER" id="PTHR42886:SF29">
    <property type="entry name" value="PUMMELIG, ISOFORM A"/>
    <property type="match status" value="1"/>
</dbReference>
<dbReference type="WBParaSite" id="maker-uti_cns_0001271-snap-gene-0.9-mRNA-1">
    <property type="protein sequence ID" value="maker-uti_cns_0001271-snap-gene-0.9-mRNA-1"/>
    <property type="gene ID" value="maker-uti_cns_0001271-snap-gene-0.9"/>
</dbReference>
<feature type="domain" description="AB hydrolase-1" evidence="2">
    <location>
        <begin position="502"/>
        <end position="580"/>
    </location>
</feature>
<evidence type="ECO:0000256" key="1">
    <source>
        <dbReference type="ARBA" id="ARBA00038097"/>
    </source>
</evidence>
<dbReference type="Gene3D" id="3.40.50.1820">
    <property type="entry name" value="alpha/beta hydrolase"/>
    <property type="match status" value="2"/>
</dbReference>
<dbReference type="GO" id="GO:0052689">
    <property type="term" value="F:carboxylic ester hydrolase activity"/>
    <property type="evidence" value="ECO:0007669"/>
    <property type="project" value="TreeGrafter"/>
</dbReference>
<organism evidence="3 4">
    <name type="scientific">Macrostomum lignano</name>
    <dbReference type="NCBI Taxonomy" id="282301"/>
    <lineage>
        <taxon>Eukaryota</taxon>
        <taxon>Metazoa</taxon>
        <taxon>Spiralia</taxon>
        <taxon>Lophotrochozoa</taxon>
        <taxon>Platyhelminthes</taxon>
        <taxon>Rhabditophora</taxon>
        <taxon>Macrostomorpha</taxon>
        <taxon>Macrostomida</taxon>
        <taxon>Macrostomidae</taxon>
        <taxon>Macrostomum</taxon>
    </lineage>
</organism>
<dbReference type="AlphaFoldDB" id="A0A1I8GBE4"/>
<name>A0A1I8GBE4_9PLAT</name>
<proteinExistence type="inferred from homology"/>
<dbReference type="InterPro" id="IPR000073">
    <property type="entry name" value="AB_hydrolase_1"/>
</dbReference>
<feature type="domain" description="AB hydrolase-1" evidence="2">
    <location>
        <begin position="75"/>
        <end position="194"/>
    </location>
</feature>
<protein>
    <submittedName>
        <fullName evidence="4">AB hydrolase-1 domain-containing protein</fullName>
    </submittedName>
</protein>
<dbReference type="GO" id="GO:0005739">
    <property type="term" value="C:mitochondrion"/>
    <property type="evidence" value="ECO:0007669"/>
    <property type="project" value="TreeGrafter"/>
</dbReference>
<dbReference type="InterPro" id="IPR029058">
    <property type="entry name" value="AB_hydrolase_fold"/>
</dbReference>
<reference evidence="4" key="1">
    <citation type="submission" date="2016-11" db="UniProtKB">
        <authorList>
            <consortium name="WormBaseParasite"/>
        </authorList>
    </citation>
    <scope>IDENTIFICATION</scope>
</reference>
<sequence length="640" mass="70845">MLPSLSSKACTYRHLLPWHWRPTNSFALAYAEEIVLQRVQDCDLEAKFVRLPGGEEIRTVRATIGQDAGYLSRTPIVLLHGMGAGVGMWCKNFGPLARQRPVYAVDLLGFGRSSRVAFPANPELCESAFVRSIEEWRKAEGLNEIILLGHSFGGYLAFNYALRHPNSVRKLILADPWGLLERPDNHQPSRRWIGVLGNLLHRFDPLAVVRAAGPFGPSLIRRFRGDIQAYFDDDTDDVAATAEAATNPESVERAHDILDYIYHCNAQPASGETGFRYLAAPLGFAKRPLYPRLPQLEPRLPVSLIYGGRSWLFRYGRPADAPDLADEFRERLGPRRGPVTVRCMRNCNHHLYAEDFNQFNKLVQDESQGSASGSAADRDGDAHGAALLIHESASSVASSHSWLPHYWRPTSSFSLAYAEALVLNRISDCKLDCSFVMLPCGAEIRTVRATAPGADPVAYARRRPLLLLHGMGAAVGIWCRNIGQLSRQRPQPRAVPLDAAACEARFVDSIEQWRLAAGLPEGLLVVGHSFGGYLAFCYSAKYPASVAHLLLLADPWGMLPPPPGYEPPPLLRRIASVMDYWRLDPLDLLRAAGPFGPGLVRRLRGDLRNFFDDDGDGSSGWVGDKSSGDEVLDYVYHCNA</sequence>
<keyword evidence="3" id="KW-1185">Reference proteome</keyword>
<evidence type="ECO:0000313" key="4">
    <source>
        <dbReference type="WBParaSite" id="maker-uti_cns_0001271-snap-gene-0.9-mRNA-1"/>
    </source>
</evidence>
<dbReference type="GO" id="GO:0006654">
    <property type="term" value="P:phosphatidic acid biosynthetic process"/>
    <property type="evidence" value="ECO:0007669"/>
    <property type="project" value="TreeGrafter"/>
</dbReference>
<dbReference type="PRINTS" id="PR00111">
    <property type="entry name" value="ABHYDROLASE"/>
</dbReference>
<comment type="similarity">
    <text evidence="1">Belongs to the peptidase S33 family. ABHD4/ABHD5 subfamily.</text>
</comment>
<dbReference type="GO" id="GO:0042171">
    <property type="term" value="F:lysophosphatidic acid acyltransferase activity"/>
    <property type="evidence" value="ECO:0007669"/>
    <property type="project" value="TreeGrafter"/>
</dbReference>
<dbReference type="GO" id="GO:0055088">
    <property type="term" value="P:lipid homeostasis"/>
    <property type="evidence" value="ECO:0007669"/>
    <property type="project" value="TreeGrafter"/>
</dbReference>
<dbReference type="SUPFAM" id="SSF53474">
    <property type="entry name" value="alpha/beta-Hydrolases"/>
    <property type="match status" value="2"/>
</dbReference>
<dbReference type="PANTHER" id="PTHR42886">
    <property type="entry name" value="RE40534P-RELATED"/>
    <property type="match status" value="1"/>
</dbReference>
<dbReference type="Pfam" id="PF00561">
    <property type="entry name" value="Abhydrolase_1"/>
    <property type="match status" value="2"/>
</dbReference>
<accession>A0A1I8GBE4</accession>
<evidence type="ECO:0000259" key="2">
    <source>
        <dbReference type="Pfam" id="PF00561"/>
    </source>
</evidence>